<evidence type="ECO:0000313" key="1">
    <source>
        <dbReference type="EMBL" id="KAK1143726.1"/>
    </source>
</evidence>
<keyword evidence="2" id="KW-1185">Reference proteome</keyword>
<accession>A0ACC3B0S5</accession>
<sequence>MAATEKRPEIIQLSRGLNGAPFCEQYDCMISGMMYNPNTPKLLEARHHCRGLTADYNDLDTKTISYDQVFDKRLERLRKLVGKVGDGTFVEPPFRPDYGCNIIIGSNCFINWGLTVLDTSLVVIGDRVQIGTNVGIFTAGHDTSVLSRLKFVEFGHPVFIEDDCWIGGNVVILPGVRIGKGSTIGAGSIVTKDIPPYSVAIGAPCRVRKTIQSVEEEERDPNNPYRALVREDSVRDVQRFEDVNSVLYGKGSNCPGYKSKI</sequence>
<dbReference type="Proteomes" id="UP001177260">
    <property type="component" value="Unassembled WGS sequence"/>
</dbReference>
<gene>
    <name evidence="1" type="ORF">N8T08_006126</name>
</gene>
<comment type="caution">
    <text evidence="1">The sequence shown here is derived from an EMBL/GenBank/DDBJ whole genome shotgun (WGS) entry which is preliminary data.</text>
</comment>
<proteinExistence type="predicted"/>
<reference evidence="1 2" key="1">
    <citation type="journal article" date="2023" name="ACS Omega">
        <title>Identification of the Neoaspergillic Acid Biosynthesis Gene Cluster by Establishing an In Vitro CRISPR-Ribonucleoprotein Genetic System in Aspergillus melleus.</title>
        <authorList>
            <person name="Yuan B."/>
            <person name="Grau M.F."/>
            <person name="Murata R.M."/>
            <person name="Torok T."/>
            <person name="Venkateswaran K."/>
            <person name="Stajich J.E."/>
            <person name="Wang C.C.C."/>
        </authorList>
    </citation>
    <scope>NUCLEOTIDE SEQUENCE [LARGE SCALE GENOMIC DNA]</scope>
    <source>
        <strain evidence="1 2">IMV 1140</strain>
    </source>
</reference>
<organism evidence="1 2">
    <name type="scientific">Aspergillus melleus</name>
    <dbReference type="NCBI Taxonomy" id="138277"/>
    <lineage>
        <taxon>Eukaryota</taxon>
        <taxon>Fungi</taxon>
        <taxon>Dikarya</taxon>
        <taxon>Ascomycota</taxon>
        <taxon>Pezizomycotina</taxon>
        <taxon>Eurotiomycetes</taxon>
        <taxon>Eurotiomycetidae</taxon>
        <taxon>Eurotiales</taxon>
        <taxon>Aspergillaceae</taxon>
        <taxon>Aspergillus</taxon>
        <taxon>Aspergillus subgen. Circumdati</taxon>
    </lineage>
</organism>
<dbReference type="EMBL" id="JAOPJF010000037">
    <property type="protein sequence ID" value="KAK1143726.1"/>
    <property type="molecule type" value="Genomic_DNA"/>
</dbReference>
<name>A0ACC3B0S5_9EURO</name>
<protein>
    <submittedName>
        <fullName evidence="1">Uncharacterized protein</fullName>
    </submittedName>
</protein>
<evidence type="ECO:0000313" key="2">
    <source>
        <dbReference type="Proteomes" id="UP001177260"/>
    </source>
</evidence>